<sequence>MKSHQKGMVLPCVLVFMVISHLIYLSLCQLNQLQHQRITQFKAYYQSQLQNELLSEKLVQEQDQSFQQGFIQDLTKNIQNIHQTSLRRYQISTLAKSPSVQIGFLSLTEPDQVLIYCIQIYPEWLPDTLNPECPYNFAGIVSNKGFIDEKPLEEESDYQSLKHSLQEAGYQSVQEYGLRRRYQYQESGLQGYFSFNTGQCLLETNPTNKRQIIHFQVNHPHLTRKEEYPLRTNSYILYWRAEKMSLDDISVKE</sequence>
<evidence type="ECO:0000313" key="3">
    <source>
        <dbReference type="Proteomes" id="UP001229251"/>
    </source>
</evidence>
<gene>
    <name evidence="2" type="ORF">QP433_07880</name>
</gene>
<reference evidence="2" key="1">
    <citation type="submission" date="2023-05" db="EMBL/GenBank/DDBJ databases">
        <title>Cataloging the Phylogenetic Diversity of Human Bladder Bacteria.</title>
        <authorList>
            <person name="Du J."/>
        </authorList>
    </citation>
    <scope>NUCLEOTIDE SEQUENCE</scope>
    <source>
        <strain evidence="2">UMB1231</strain>
    </source>
</reference>
<dbReference type="RefSeq" id="WP_070609836.1">
    <property type="nucleotide sequence ID" value="NZ_JASOOE010000017.1"/>
</dbReference>
<accession>A0AAJ1Q569</accession>
<evidence type="ECO:0000313" key="2">
    <source>
        <dbReference type="EMBL" id="MDK7187898.1"/>
    </source>
</evidence>
<organism evidence="2 3">
    <name type="scientific">Facklamia hominis</name>
    <dbReference type="NCBI Taxonomy" id="178214"/>
    <lineage>
        <taxon>Bacteria</taxon>
        <taxon>Bacillati</taxon>
        <taxon>Bacillota</taxon>
        <taxon>Bacilli</taxon>
        <taxon>Lactobacillales</taxon>
        <taxon>Aerococcaceae</taxon>
        <taxon>Facklamia</taxon>
    </lineage>
</organism>
<name>A0AAJ1Q569_9LACT</name>
<keyword evidence="1" id="KW-1133">Transmembrane helix</keyword>
<comment type="caution">
    <text evidence="2">The sequence shown here is derived from an EMBL/GenBank/DDBJ whole genome shotgun (WGS) entry which is preliminary data.</text>
</comment>
<dbReference type="Proteomes" id="UP001229251">
    <property type="component" value="Unassembled WGS sequence"/>
</dbReference>
<protein>
    <submittedName>
        <fullName evidence="2">Uncharacterized protein</fullName>
    </submittedName>
</protein>
<feature type="transmembrane region" description="Helical" evidence="1">
    <location>
        <begin position="7"/>
        <end position="27"/>
    </location>
</feature>
<proteinExistence type="predicted"/>
<dbReference type="EMBL" id="JASOOE010000017">
    <property type="protein sequence ID" value="MDK7187898.1"/>
    <property type="molecule type" value="Genomic_DNA"/>
</dbReference>
<evidence type="ECO:0000256" key="1">
    <source>
        <dbReference type="SAM" id="Phobius"/>
    </source>
</evidence>
<dbReference type="AlphaFoldDB" id="A0AAJ1Q569"/>
<keyword evidence="1" id="KW-0812">Transmembrane</keyword>
<keyword evidence="1" id="KW-0472">Membrane</keyword>